<dbReference type="EMBL" id="LMCB01000015">
    <property type="protein sequence ID" value="KZL19269.1"/>
    <property type="molecule type" value="Genomic_DNA"/>
</dbReference>
<keyword evidence="2" id="KW-0169">Cobalamin biosynthesis</keyword>
<sequence length="617" mass="65604">MDAAPAILVISPVALKTAQKLSSVLDESLIHGFARQGSEPNVDYQFTFADSAEHLRTLFQSGTPIIGICAAGILIRALAPVLTDKRQEPPVIAVSEDGSSVVPLLGGHHGANALAQQISEVLQGHAAITTAGDTVFKVALDEPPQGWTLANPSDAKSVMAQMLAGETVKLSGQAEWLESAALPLADDAELEIVATEEPVEGHSTKLVFHPQTHVVGLGCSRGCSVEELDELLQKGMEQANITIGMVSAFTSIDLKADEVAMNQLAARYEKPFRLFTAGELNEHKDRLQTPSDVVFAEVGCYGVSEGSALAGTGPLGELVLAKQKTANATVAIAKAPAPVNTNLIGRARGRLHVIGIGPGQEAWRTPEASHWLAEADEVVGYGLYLDLVSSLIKGKQRHAFQLGAEEERVRFALERAGQGHNVALVCSGDSGVYAMGALVFELLDRAPNKSGVSDAARRVEVASAPGISAMIALSNRIGAPLGHDFCAISLSDLLTPWETIQQRLEGAAIGDFVIGFYNPVSKRRRTQLAWAREKLLEHRPAETPVILGANIGRDNETITTTTLKDLKVDDVDMLTTVIVGCSQTRLGGNGHSLHFVYTPRGYAKKIDAQDKQAESVA</sequence>
<gene>
    <name evidence="9" type="primary">cobJ</name>
    <name evidence="9" type="ORF">PsAD2_02020</name>
</gene>
<dbReference type="AlphaFoldDB" id="A0A165YVE4"/>
<dbReference type="InterPro" id="IPR006363">
    <property type="entry name" value="Cbl_synth_CobJ/CibH_dom"/>
</dbReference>
<feature type="domain" description="Cobalamin synthesis G N-terminal" evidence="8">
    <location>
        <begin position="53"/>
        <end position="133"/>
    </location>
</feature>
<protein>
    <submittedName>
        <fullName evidence="9">Precorrin-3B C(17)-methyltransferase</fullName>
        <ecNumber evidence="9">2.1.1.131</ecNumber>
    </submittedName>
</protein>
<accession>A0A165YVE4</accession>
<dbReference type="InterPro" id="IPR035996">
    <property type="entry name" value="4pyrrol_Methylase_sf"/>
</dbReference>
<evidence type="ECO:0000259" key="7">
    <source>
        <dbReference type="Pfam" id="PF01890"/>
    </source>
</evidence>
<dbReference type="Proteomes" id="UP000076577">
    <property type="component" value="Unassembled WGS sequence"/>
</dbReference>
<dbReference type="PATRIC" id="fig|989403.3.peg.2160"/>
<evidence type="ECO:0000259" key="6">
    <source>
        <dbReference type="Pfam" id="PF00590"/>
    </source>
</evidence>
<dbReference type="STRING" id="989403.SAMN05421798_102687"/>
<dbReference type="InterPro" id="IPR014776">
    <property type="entry name" value="4pyrrole_Mease_sub2"/>
</dbReference>
<keyword evidence="5" id="KW-0949">S-adenosyl-L-methionine</keyword>
<comment type="caution">
    <text evidence="9">The sequence shown here is derived from an EMBL/GenBank/DDBJ whole genome shotgun (WGS) entry which is preliminary data.</text>
</comment>
<keyword evidence="3 9" id="KW-0489">Methyltransferase</keyword>
<keyword evidence="4 9" id="KW-0808">Transferase</keyword>
<dbReference type="InterPro" id="IPR036518">
    <property type="entry name" value="CobE/GbiG_C_sf"/>
</dbReference>
<evidence type="ECO:0000259" key="8">
    <source>
        <dbReference type="Pfam" id="PF11760"/>
    </source>
</evidence>
<dbReference type="InterPro" id="IPR002750">
    <property type="entry name" value="CobE/GbiG_C"/>
</dbReference>
<dbReference type="InterPro" id="IPR021744">
    <property type="entry name" value="CbiG_N"/>
</dbReference>
<evidence type="ECO:0000256" key="1">
    <source>
        <dbReference type="ARBA" id="ARBA00004953"/>
    </source>
</evidence>
<dbReference type="Pfam" id="PF00590">
    <property type="entry name" value="TP_methylase"/>
    <property type="match status" value="1"/>
</dbReference>
<feature type="domain" description="Tetrapyrrole methylase" evidence="6">
    <location>
        <begin position="350"/>
        <end position="566"/>
    </location>
</feature>
<evidence type="ECO:0000313" key="10">
    <source>
        <dbReference type="Proteomes" id="UP000076577"/>
    </source>
</evidence>
<dbReference type="Pfam" id="PF01890">
    <property type="entry name" value="CbiG_C"/>
    <property type="match status" value="1"/>
</dbReference>
<dbReference type="RefSeq" id="WP_068005433.1">
    <property type="nucleotide sequence ID" value="NZ_FOFM01000002.1"/>
</dbReference>
<dbReference type="InterPro" id="IPR014777">
    <property type="entry name" value="4pyrrole_Mease_sub1"/>
</dbReference>
<proteinExistence type="predicted"/>
<organism evidence="9 10">
    <name type="scientific">Pseudovibrio axinellae</name>
    <dbReference type="NCBI Taxonomy" id="989403"/>
    <lineage>
        <taxon>Bacteria</taxon>
        <taxon>Pseudomonadati</taxon>
        <taxon>Pseudomonadota</taxon>
        <taxon>Alphaproteobacteria</taxon>
        <taxon>Hyphomicrobiales</taxon>
        <taxon>Stappiaceae</taxon>
        <taxon>Pseudovibrio</taxon>
    </lineage>
</organism>
<dbReference type="InterPro" id="IPR038029">
    <property type="entry name" value="GbiG_N_sf"/>
</dbReference>
<dbReference type="UniPathway" id="UPA00148"/>
<dbReference type="GO" id="GO:0030789">
    <property type="term" value="F:precorrin-3B C17-methyltransferase activity"/>
    <property type="evidence" value="ECO:0007669"/>
    <property type="project" value="UniProtKB-EC"/>
</dbReference>
<dbReference type="CDD" id="cd11646">
    <property type="entry name" value="Precorrin_3B_C17_MT"/>
    <property type="match status" value="1"/>
</dbReference>
<dbReference type="Gene3D" id="3.30.420.180">
    <property type="entry name" value="CobE/GbiG C-terminal domain"/>
    <property type="match status" value="1"/>
</dbReference>
<dbReference type="PANTHER" id="PTHR47036:SF1">
    <property type="entry name" value="COBALT-FACTOR III C(17)-METHYLTRANSFERASE-RELATED"/>
    <property type="match status" value="1"/>
</dbReference>
<name>A0A165YVE4_9HYPH</name>
<evidence type="ECO:0000256" key="2">
    <source>
        <dbReference type="ARBA" id="ARBA00022573"/>
    </source>
</evidence>
<dbReference type="Pfam" id="PF11760">
    <property type="entry name" value="CbiG_N"/>
    <property type="match status" value="1"/>
</dbReference>
<dbReference type="InterPro" id="IPR000878">
    <property type="entry name" value="4pyrrol_Mease"/>
</dbReference>
<dbReference type="SUPFAM" id="SSF159664">
    <property type="entry name" value="CobE/GbiG C-terminal domain-like"/>
    <property type="match status" value="1"/>
</dbReference>
<reference evidence="9 10" key="1">
    <citation type="journal article" date="2016" name="Front. Microbiol.">
        <title>Comparative Genomic Analysis Reveals a Diverse Repertoire of Genes Involved in Prokaryote-Eukaryote Interactions within the Pseudovibrio Genus.</title>
        <authorList>
            <person name="Romano S."/>
            <person name="Fernandez-Guerra A."/>
            <person name="Reen F.J."/>
            <person name="Glockner F.O."/>
            <person name="Crowley S.P."/>
            <person name="O'Sullivan O."/>
            <person name="Cotter P.D."/>
            <person name="Adams C."/>
            <person name="Dobson A.D."/>
            <person name="O'Gara F."/>
        </authorList>
    </citation>
    <scope>NUCLEOTIDE SEQUENCE [LARGE SCALE GENOMIC DNA]</scope>
    <source>
        <strain evidence="9 10">Ad2</strain>
    </source>
</reference>
<feature type="domain" description="CobE/GbiG C-terminal" evidence="7">
    <location>
        <begin position="214"/>
        <end position="333"/>
    </location>
</feature>
<dbReference type="Gene3D" id="3.30.950.10">
    <property type="entry name" value="Methyltransferase, Cobalt-precorrin-4 Transmethylase, Domain 2"/>
    <property type="match status" value="1"/>
</dbReference>
<dbReference type="EC" id="2.1.1.131" evidence="9"/>
<dbReference type="PANTHER" id="PTHR47036">
    <property type="entry name" value="COBALT-FACTOR III C(17)-METHYLTRANSFERASE-RELATED"/>
    <property type="match status" value="1"/>
</dbReference>
<dbReference type="SUPFAM" id="SSF53790">
    <property type="entry name" value="Tetrapyrrole methylase"/>
    <property type="match status" value="1"/>
</dbReference>
<dbReference type="GO" id="GO:0032259">
    <property type="term" value="P:methylation"/>
    <property type="evidence" value="ECO:0007669"/>
    <property type="project" value="UniProtKB-KW"/>
</dbReference>
<dbReference type="SUPFAM" id="SSF159672">
    <property type="entry name" value="CbiG N-terminal domain-like"/>
    <property type="match status" value="1"/>
</dbReference>
<keyword evidence="10" id="KW-1185">Reference proteome</keyword>
<comment type="pathway">
    <text evidence="1">Cofactor biosynthesis; adenosylcobalamin biosynthesis.</text>
</comment>
<evidence type="ECO:0000256" key="3">
    <source>
        <dbReference type="ARBA" id="ARBA00022603"/>
    </source>
</evidence>
<dbReference type="InterPro" id="IPR051810">
    <property type="entry name" value="Precorrin_MeTrfase"/>
</dbReference>
<evidence type="ECO:0000256" key="5">
    <source>
        <dbReference type="ARBA" id="ARBA00022691"/>
    </source>
</evidence>
<dbReference type="Gene3D" id="3.40.50.11220">
    <property type="match status" value="1"/>
</dbReference>
<dbReference type="OrthoDB" id="9772960at2"/>
<dbReference type="GO" id="GO:0009236">
    <property type="term" value="P:cobalamin biosynthetic process"/>
    <property type="evidence" value="ECO:0007669"/>
    <property type="project" value="UniProtKB-UniPathway"/>
</dbReference>
<dbReference type="Gene3D" id="3.40.1010.10">
    <property type="entry name" value="Cobalt-precorrin-4 Transmethylase, Domain 1"/>
    <property type="match status" value="1"/>
</dbReference>
<dbReference type="NCBIfam" id="TIGR01466">
    <property type="entry name" value="cobJ_cbiH"/>
    <property type="match status" value="1"/>
</dbReference>
<evidence type="ECO:0000256" key="4">
    <source>
        <dbReference type="ARBA" id="ARBA00022679"/>
    </source>
</evidence>
<evidence type="ECO:0000313" key="9">
    <source>
        <dbReference type="EMBL" id="KZL19269.1"/>
    </source>
</evidence>